<dbReference type="PRINTS" id="PR01217">
    <property type="entry name" value="PRICHEXTENSN"/>
</dbReference>
<reference evidence="4 5" key="2">
    <citation type="submission" date="2018-03" db="EMBL/GenBank/DDBJ databases">
        <title>The ancient ancestry and fast evolution of plastids.</title>
        <authorList>
            <person name="Moore K.R."/>
            <person name="Magnabosco C."/>
            <person name="Momper L."/>
            <person name="Gold D.A."/>
            <person name="Bosak T."/>
            <person name="Fournier G.P."/>
        </authorList>
    </citation>
    <scope>NUCLEOTIDE SEQUENCE [LARGE SCALE GENOMIC DNA]</scope>
    <source>
        <strain evidence="4 5">ULC007</strain>
    </source>
</reference>
<dbReference type="STRING" id="1920490.GCA_001895925_02991"/>
<proteinExistence type="predicted"/>
<dbReference type="Proteomes" id="UP000238634">
    <property type="component" value="Unassembled WGS sequence"/>
</dbReference>
<evidence type="ECO:0000313" key="4">
    <source>
        <dbReference type="EMBL" id="PSB18363.1"/>
    </source>
</evidence>
<reference evidence="4 5" key="1">
    <citation type="submission" date="2018-02" db="EMBL/GenBank/DDBJ databases">
        <authorList>
            <person name="Cohen D.B."/>
            <person name="Kent A.D."/>
        </authorList>
    </citation>
    <scope>NUCLEOTIDE SEQUENCE [LARGE SCALE GENOMIC DNA]</scope>
    <source>
        <strain evidence="4 5">ULC007</strain>
    </source>
</reference>
<dbReference type="EMBL" id="PVWG01000018">
    <property type="protein sequence ID" value="PSB18363.1"/>
    <property type="molecule type" value="Genomic_DNA"/>
</dbReference>
<dbReference type="PANTHER" id="PTHR38731">
    <property type="entry name" value="LIPL45-RELATED LIPOPROTEIN-RELATED"/>
    <property type="match status" value="1"/>
</dbReference>
<gene>
    <name evidence="4" type="ORF">C7B65_15835</name>
</gene>
<dbReference type="AlphaFoldDB" id="A0A2T1DD36"/>
<comment type="caution">
    <text evidence="4">The sequence shown here is derived from an EMBL/GenBank/DDBJ whole genome shotgun (WGS) entry which is preliminary data.</text>
</comment>
<evidence type="ECO:0000259" key="3">
    <source>
        <dbReference type="Pfam" id="PF04773"/>
    </source>
</evidence>
<feature type="domain" description="FecR protein" evidence="3">
    <location>
        <begin position="65"/>
        <end position="150"/>
    </location>
</feature>
<evidence type="ECO:0000313" key="5">
    <source>
        <dbReference type="Proteomes" id="UP000238634"/>
    </source>
</evidence>
<feature type="compositionally biased region" description="Low complexity" evidence="1">
    <location>
        <begin position="386"/>
        <end position="395"/>
    </location>
</feature>
<organism evidence="4 5">
    <name type="scientific">Phormidesmis priestleyi ULC007</name>
    <dbReference type="NCBI Taxonomy" id="1920490"/>
    <lineage>
        <taxon>Bacteria</taxon>
        <taxon>Bacillati</taxon>
        <taxon>Cyanobacteriota</taxon>
        <taxon>Cyanophyceae</taxon>
        <taxon>Leptolyngbyales</taxon>
        <taxon>Leptolyngbyaceae</taxon>
        <taxon>Phormidesmis</taxon>
    </lineage>
</organism>
<feature type="compositionally biased region" description="Pro residues" evidence="1">
    <location>
        <begin position="369"/>
        <end position="382"/>
    </location>
</feature>
<dbReference type="InterPro" id="IPR006860">
    <property type="entry name" value="FecR"/>
</dbReference>
<protein>
    <recommendedName>
        <fullName evidence="3">FecR protein domain-containing protein</fullName>
    </recommendedName>
</protein>
<accession>A0A2T1DD36</accession>
<dbReference type="RefSeq" id="WP_106254057.1">
    <property type="nucleotide sequence ID" value="NZ_PVWG01000018.1"/>
</dbReference>
<dbReference type="Pfam" id="PF04773">
    <property type="entry name" value="FecR"/>
    <property type="match status" value="1"/>
</dbReference>
<keyword evidence="5" id="KW-1185">Reference proteome</keyword>
<feature type="compositionally biased region" description="Low complexity" evidence="1">
    <location>
        <begin position="403"/>
        <end position="433"/>
    </location>
</feature>
<evidence type="ECO:0000256" key="1">
    <source>
        <dbReference type="SAM" id="MobiDB-lite"/>
    </source>
</evidence>
<keyword evidence="2" id="KW-0732">Signal</keyword>
<evidence type="ECO:0000256" key="2">
    <source>
        <dbReference type="SAM" id="SignalP"/>
    </source>
</evidence>
<feature type="compositionally biased region" description="Polar residues" evidence="1">
    <location>
        <begin position="287"/>
        <end position="296"/>
    </location>
</feature>
<feature type="signal peptide" evidence="2">
    <location>
        <begin position="1"/>
        <end position="27"/>
    </location>
</feature>
<feature type="region of interest" description="Disordered" evidence="1">
    <location>
        <begin position="251"/>
        <end position="446"/>
    </location>
</feature>
<name>A0A2T1DD36_9CYAN</name>
<sequence>MSRNWFLVVTLSLLSASTAIFPMPVRAETPLKFADIQALLRQVRLLPRNKPARPARVNERMLTGDALSTARSSKADLRFNDGSFARVGELALFRFIPNTRQFNLSNGTALLLIPPGRGRTTIKTPNVSAGIRGSALFVRVDDQTGTTIVGALTNSGITVTDNVTNRLVELKAGQMAVADPRGLRLFDFDLTTFYQTSNMVRGLNLEKKPSEASSDKDIAAVQGETSEALSKQEKIPEEAVAKNLDFIKLSPQPSGFPEEKTATPLPTNLPAIGKVAPDIFDRGTLGSGQPTSSNPETPRVEQPGTPLPTPPLPDNVGPGTAPVPPPLPDNVGPGTAPVPPPDVSPGSAPVTPSLTPIQREPTTAIKAPEPAPILPTPAPVSPPIQVTPAPTSAPVVPSPTPNSTPTVPANNPSNSAVPTTPTLAPSLAPTIAPVLPLDGSSTPAQS</sequence>
<dbReference type="OrthoDB" id="530299at2"/>
<feature type="chain" id="PRO_5015619175" description="FecR protein domain-containing protein" evidence="2">
    <location>
        <begin position="28"/>
        <end position="446"/>
    </location>
</feature>